<reference evidence="12 13" key="1">
    <citation type="submission" date="2021-01" db="EMBL/GenBank/DDBJ databases">
        <title>Genome sequencing of Joostella atrarenae M1-2 (= KCTC 23194).</title>
        <authorList>
            <person name="Zakaria M.R."/>
            <person name="Lam M.Q."/>
            <person name="Chong C.S."/>
        </authorList>
    </citation>
    <scope>NUCLEOTIDE SEQUENCE [LARGE SCALE GENOMIC DNA]</scope>
    <source>
        <strain evidence="12 13">M1-2</strain>
    </source>
</reference>
<dbReference type="RefSeq" id="WP_236957566.1">
    <property type="nucleotide sequence ID" value="NZ_JAETXX010000001.1"/>
</dbReference>
<keyword evidence="8 10" id="KW-1133">Transmembrane helix</keyword>
<protein>
    <submittedName>
        <fullName evidence="12">M56 family metallopeptidase</fullName>
    </submittedName>
</protein>
<keyword evidence="13" id="KW-1185">Reference proteome</keyword>
<dbReference type="Pfam" id="PF05569">
    <property type="entry name" value="Peptidase_M56"/>
    <property type="match status" value="1"/>
</dbReference>
<gene>
    <name evidence="12" type="ORF">JM658_02070</name>
</gene>
<evidence type="ECO:0000256" key="2">
    <source>
        <dbReference type="ARBA" id="ARBA00006555"/>
    </source>
</evidence>
<feature type="transmembrane region" description="Helical" evidence="10">
    <location>
        <begin position="90"/>
        <end position="108"/>
    </location>
</feature>
<keyword evidence="5" id="KW-0997">Cell inner membrane</keyword>
<evidence type="ECO:0000256" key="3">
    <source>
        <dbReference type="ARBA" id="ARBA00022448"/>
    </source>
</evidence>
<dbReference type="PANTHER" id="PTHR33446:SF2">
    <property type="entry name" value="PROTEIN TONB"/>
    <property type="match status" value="1"/>
</dbReference>
<accession>A0ABS9IZK1</accession>
<evidence type="ECO:0000256" key="4">
    <source>
        <dbReference type="ARBA" id="ARBA00022475"/>
    </source>
</evidence>
<evidence type="ECO:0000256" key="5">
    <source>
        <dbReference type="ARBA" id="ARBA00022519"/>
    </source>
</evidence>
<proteinExistence type="inferred from homology"/>
<evidence type="ECO:0000313" key="13">
    <source>
        <dbReference type="Proteomes" id="UP000829517"/>
    </source>
</evidence>
<dbReference type="NCBIfam" id="TIGR01352">
    <property type="entry name" value="tonB_Cterm"/>
    <property type="match status" value="1"/>
</dbReference>
<evidence type="ECO:0000256" key="7">
    <source>
        <dbReference type="ARBA" id="ARBA00022927"/>
    </source>
</evidence>
<evidence type="ECO:0000256" key="6">
    <source>
        <dbReference type="ARBA" id="ARBA00022692"/>
    </source>
</evidence>
<organism evidence="12 13">
    <name type="scientific">Joostella atrarenae</name>
    <dbReference type="NCBI Taxonomy" id="679257"/>
    <lineage>
        <taxon>Bacteria</taxon>
        <taxon>Pseudomonadati</taxon>
        <taxon>Bacteroidota</taxon>
        <taxon>Flavobacteriia</taxon>
        <taxon>Flavobacteriales</taxon>
        <taxon>Flavobacteriaceae</taxon>
        <taxon>Joostella</taxon>
    </lineage>
</organism>
<sequence>MNYIIQTIAFQLLFLVIYDFFLKKETFFNWNRAYLLLTPALSIVLPFIQLESFKTTVPQNYVFLLPEIVLTPNNNSTTVVEYSLVPSLNFWQWMLICGSLLSLVWFSYKLIQIYLLKKEGDTRYYKNYTRIAVNKDDTAFSFFKNIFIGKSLLKKEHQHIIEHELVHIKEKHSLDLLFFEVLRILFWFNPLIYIYQARITELHEFIADAKTVKNNKKEHYQLLLEEVFKTERISFINQFFNHSLIKKRIVMLQKSKSKKVWKLKYLLMIPLVVGMLFYTSCEKEEDSVVTEKQLSIEEQVKELQAAIESSDEELSPELKKKIFSLAHTARKNDYTTSGKFDASKFDEDDDIPFTVIPVKPMFKDCDGVSDEQQFDCFKEKLDNHVRATFKYPQEAQEAGIQGRVYVLFRINIDGTVSVTNSRAPSEILDAEARRIIESLPTLIPGKDESGTARPVTFAYPIAFKLK</sequence>
<dbReference type="InterPro" id="IPR051045">
    <property type="entry name" value="TonB-dependent_transducer"/>
</dbReference>
<keyword evidence="6 10" id="KW-0812">Transmembrane</keyword>
<keyword evidence="7" id="KW-0653">Protein transport</keyword>
<comment type="caution">
    <text evidence="12">The sequence shown here is derived from an EMBL/GenBank/DDBJ whole genome shotgun (WGS) entry which is preliminary data.</text>
</comment>
<name>A0ABS9IZK1_9FLAO</name>
<evidence type="ECO:0000313" key="12">
    <source>
        <dbReference type="EMBL" id="MCF8713599.1"/>
    </source>
</evidence>
<feature type="transmembrane region" description="Helical" evidence="10">
    <location>
        <begin position="34"/>
        <end position="50"/>
    </location>
</feature>
<keyword evidence="3" id="KW-0813">Transport</keyword>
<evidence type="ECO:0000256" key="10">
    <source>
        <dbReference type="SAM" id="Phobius"/>
    </source>
</evidence>
<feature type="transmembrane region" description="Helical" evidence="10">
    <location>
        <begin position="263"/>
        <end position="280"/>
    </location>
</feature>
<evidence type="ECO:0000256" key="1">
    <source>
        <dbReference type="ARBA" id="ARBA00004383"/>
    </source>
</evidence>
<dbReference type="InterPro" id="IPR006260">
    <property type="entry name" value="TonB/TolA_C"/>
</dbReference>
<comment type="subcellular location">
    <subcellularLocation>
        <location evidence="1">Cell inner membrane</location>
        <topology evidence="1">Single-pass membrane protein</topology>
        <orientation evidence="1">Periplasmic side</orientation>
    </subcellularLocation>
</comment>
<evidence type="ECO:0000259" key="11">
    <source>
        <dbReference type="PROSITE" id="PS52015"/>
    </source>
</evidence>
<dbReference type="Pfam" id="PF03544">
    <property type="entry name" value="TonB_C"/>
    <property type="match status" value="1"/>
</dbReference>
<dbReference type="InterPro" id="IPR008756">
    <property type="entry name" value="Peptidase_M56"/>
</dbReference>
<dbReference type="SUPFAM" id="SSF74653">
    <property type="entry name" value="TolA/TonB C-terminal domain"/>
    <property type="match status" value="1"/>
</dbReference>
<dbReference type="InterPro" id="IPR037682">
    <property type="entry name" value="TonB_C"/>
</dbReference>
<comment type="similarity">
    <text evidence="2">Belongs to the TonB family.</text>
</comment>
<dbReference type="PANTHER" id="PTHR33446">
    <property type="entry name" value="PROTEIN TONB-RELATED"/>
    <property type="match status" value="1"/>
</dbReference>
<keyword evidence="9 10" id="KW-0472">Membrane</keyword>
<evidence type="ECO:0000256" key="9">
    <source>
        <dbReference type="ARBA" id="ARBA00023136"/>
    </source>
</evidence>
<dbReference type="CDD" id="cd07341">
    <property type="entry name" value="M56_BlaR1_MecR1_like"/>
    <property type="match status" value="1"/>
</dbReference>
<evidence type="ECO:0000256" key="8">
    <source>
        <dbReference type="ARBA" id="ARBA00022989"/>
    </source>
</evidence>
<keyword evidence="4" id="KW-1003">Cell membrane</keyword>
<feature type="domain" description="TonB C-terminal" evidence="11">
    <location>
        <begin position="376"/>
        <end position="466"/>
    </location>
</feature>
<feature type="transmembrane region" description="Helical" evidence="10">
    <location>
        <begin position="6"/>
        <end position="22"/>
    </location>
</feature>
<dbReference type="EMBL" id="JAETXX010000001">
    <property type="protein sequence ID" value="MCF8713599.1"/>
    <property type="molecule type" value="Genomic_DNA"/>
</dbReference>
<dbReference type="Gene3D" id="3.30.1150.10">
    <property type="match status" value="1"/>
</dbReference>
<dbReference type="PROSITE" id="PS52015">
    <property type="entry name" value="TONB_CTD"/>
    <property type="match status" value="1"/>
</dbReference>
<dbReference type="Proteomes" id="UP000829517">
    <property type="component" value="Unassembled WGS sequence"/>
</dbReference>